<sequence>MKPIVSHQQKSILLERHIPGASTRPAHARSPAPRKWISRQVLNSEVLIQPSMLCLAQPKQCCGPAERELFSPSASCPSNLHDTHLAVGKAPVPPTPLTTKLMLRAARLSPIINLLDTGVDARAGLTSRRTTVTSAQGHSRAAFTRSYICFRFSSCIHETGFISQPMLVRKQRLCPPGTPSPAKRVEEQLRPMPRASGL</sequence>
<accession>A0A8T2PBX9</accession>
<gene>
    <name evidence="2" type="ORF">JZ751_005945</name>
</gene>
<feature type="region of interest" description="Disordered" evidence="1">
    <location>
        <begin position="174"/>
        <end position="198"/>
    </location>
</feature>
<comment type="caution">
    <text evidence="2">The sequence shown here is derived from an EMBL/GenBank/DDBJ whole genome shotgun (WGS) entry which is preliminary data.</text>
</comment>
<protein>
    <submittedName>
        <fullName evidence="2">Uncharacterized protein</fullName>
    </submittedName>
</protein>
<proteinExistence type="predicted"/>
<dbReference type="Proteomes" id="UP000824540">
    <property type="component" value="Unassembled WGS sequence"/>
</dbReference>
<keyword evidence="3" id="KW-1185">Reference proteome</keyword>
<name>A0A8T2PBX9_9TELE</name>
<organism evidence="2 3">
    <name type="scientific">Albula glossodonta</name>
    <name type="common">roundjaw bonefish</name>
    <dbReference type="NCBI Taxonomy" id="121402"/>
    <lineage>
        <taxon>Eukaryota</taxon>
        <taxon>Metazoa</taxon>
        <taxon>Chordata</taxon>
        <taxon>Craniata</taxon>
        <taxon>Vertebrata</taxon>
        <taxon>Euteleostomi</taxon>
        <taxon>Actinopterygii</taxon>
        <taxon>Neopterygii</taxon>
        <taxon>Teleostei</taxon>
        <taxon>Albuliformes</taxon>
        <taxon>Albulidae</taxon>
        <taxon>Albula</taxon>
    </lineage>
</organism>
<evidence type="ECO:0000313" key="2">
    <source>
        <dbReference type="EMBL" id="KAG9347018.1"/>
    </source>
</evidence>
<evidence type="ECO:0000256" key="1">
    <source>
        <dbReference type="SAM" id="MobiDB-lite"/>
    </source>
</evidence>
<dbReference type="AlphaFoldDB" id="A0A8T2PBX9"/>
<reference evidence="2" key="1">
    <citation type="thesis" date="2021" institute="BYU ScholarsArchive" country="Provo, UT, USA">
        <title>Applications of and Algorithms for Genome Assembly and Genomic Analyses with an Emphasis on Marine Teleosts.</title>
        <authorList>
            <person name="Pickett B.D."/>
        </authorList>
    </citation>
    <scope>NUCLEOTIDE SEQUENCE</scope>
    <source>
        <strain evidence="2">HI-2016</strain>
    </source>
</reference>
<dbReference type="EMBL" id="JAFBMS010000014">
    <property type="protein sequence ID" value="KAG9347018.1"/>
    <property type="molecule type" value="Genomic_DNA"/>
</dbReference>
<evidence type="ECO:0000313" key="3">
    <source>
        <dbReference type="Proteomes" id="UP000824540"/>
    </source>
</evidence>